<dbReference type="PANTHER" id="PTHR45614">
    <property type="entry name" value="MYB PROTEIN-RELATED"/>
    <property type="match status" value="1"/>
</dbReference>
<evidence type="ECO:0000259" key="5">
    <source>
        <dbReference type="PROSITE" id="PS51294"/>
    </source>
</evidence>
<comment type="caution">
    <text evidence="8">The sequence shown here is derived from an EMBL/GenBank/DDBJ whole genome shotgun (WGS) entry which is preliminary data.</text>
</comment>
<keyword evidence="1" id="KW-0677">Repeat</keyword>
<evidence type="ECO:0000256" key="2">
    <source>
        <dbReference type="ARBA" id="ARBA00023125"/>
    </source>
</evidence>
<protein>
    <submittedName>
        <fullName evidence="8">Uncharacterized protein</fullName>
    </submittedName>
</protein>
<feature type="compositionally biased region" description="Acidic residues" evidence="3">
    <location>
        <begin position="24"/>
        <end position="46"/>
    </location>
</feature>
<dbReference type="SUPFAM" id="SSF46689">
    <property type="entry name" value="Homeodomain-like"/>
    <property type="match status" value="1"/>
</dbReference>
<feature type="region of interest" description="Disordered" evidence="3">
    <location>
        <begin position="1"/>
        <end position="58"/>
    </location>
</feature>
<dbReference type="GO" id="GO:0000981">
    <property type="term" value="F:DNA-binding transcription factor activity, RNA polymerase II-specific"/>
    <property type="evidence" value="ECO:0007669"/>
    <property type="project" value="TreeGrafter"/>
</dbReference>
<dbReference type="GO" id="GO:0005634">
    <property type="term" value="C:nucleus"/>
    <property type="evidence" value="ECO:0007669"/>
    <property type="project" value="TreeGrafter"/>
</dbReference>
<proteinExistence type="predicted"/>
<dbReference type="PROSITE" id="PS51294">
    <property type="entry name" value="HTH_MYB"/>
    <property type="match status" value="1"/>
</dbReference>
<dbReference type="AlphaFoldDB" id="A0A397CG35"/>
<dbReference type="EMBL" id="QUSZ01008546">
    <property type="protein sequence ID" value="RHY00257.1"/>
    <property type="molecule type" value="Genomic_DNA"/>
</dbReference>
<dbReference type="Proteomes" id="UP000265716">
    <property type="component" value="Unassembled WGS sequence"/>
</dbReference>
<evidence type="ECO:0000256" key="1">
    <source>
        <dbReference type="ARBA" id="ARBA00022737"/>
    </source>
</evidence>
<evidence type="ECO:0000259" key="4">
    <source>
        <dbReference type="PROSITE" id="PS50090"/>
    </source>
</evidence>
<keyword evidence="2" id="KW-0238">DNA-binding</keyword>
<dbReference type="CDD" id="cd00167">
    <property type="entry name" value="SANT"/>
    <property type="match status" value="2"/>
</dbReference>
<evidence type="ECO:0000256" key="3">
    <source>
        <dbReference type="SAM" id="MobiDB-lite"/>
    </source>
</evidence>
<dbReference type="GO" id="GO:0000978">
    <property type="term" value="F:RNA polymerase II cis-regulatory region sequence-specific DNA binding"/>
    <property type="evidence" value="ECO:0007669"/>
    <property type="project" value="TreeGrafter"/>
</dbReference>
<feature type="domain" description="Myb-like" evidence="4">
    <location>
        <begin position="51"/>
        <end position="102"/>
    </location>
</feature>
<evidence type="ECO:0000313" key="8">
    <source>
        <dbReference type="EMBL" id="RHY45892.1"/>
    </source>
</evidence>
<gene>
    <name evidence="7" type="ORF">DYB25_000854</name>
    <name evidence="6" type="ORF">DYB36_013300</name>
    <name evidence="8" type="ORF">DYB38_011333</name>
</gene>
<dbReference type="FunFam" id="1.10.10.60:FF:000010">
    <property type="entry name" value="Transcriptional activator Myb isoform A"/>
    <property type="match status" value="1"/>
</dbReference>
<evidence type="ECO:0000313" key="6">
    <source>
        <dbReference type="EMBL" id="RHY00257.1"/>
    </source>
</evidence>
<reference evidence="9 10" key="1">
    <citation type="submission" date="2018-08" db="EMBL/GenBank/DDBJ databases">
        <title>Aphanomyces genome sequencing and annotation.</title>
        <authorList>
            <person name="Minardi D."/>
            <person name="Oidtmann B."/>
            <person name="Van Der Giezen M."/>
            <person name="Studholme D.J."/>
        </authorList>
    </citation>
    <scope>NUCLEOTIDE SEQUENCE [LARGE SCALE GENOMIC DNA]</scope>
    <source>
        <strain evidence="6 9">Kv</strain>
        <strain evidence="8 10">SA</strain>
        <strain evidence="7 11">Yx</strain>
    </source>
</reference>
<feature type="compositionally biased region" description="Low complexity" evidence="3">
    <location>
        <begin position="209"/>
        <end position="219"/>
    </location>
</feature>
<feature type="compositionally biased region" description="Basic and acidic residues" evidence="3">
    <location>
        <begin position="47"/>
        <end position="57"/>
    </location>
</feature>
<evidence type="ECO:0000313" key="9">
    <source>
        <dbReference type="Proteomes" id="UP000265427"/>
    </source>
</evidence>
<dbReference type="Proteomes" id="UP000266239">
    <property type="component" value="Unassembled WGS sequence"/>
</dbReference>
<evidence type="ECO:0000313" key="11">
    <source>
        <dbReference type="Proteomes" id="UP000266239"/>
    </source>
</evidence>
<dbReference type="InterPro" id="IPR050560">
    <property type="entry name" value="MYB_TF"/>
</dbReference>
<dbReference type="Gene3D" id="1.10.10.60">
    <property type="entry name" value="Homeodomain-like"/>
    <property type="match status" value="2"/>
</dbReference>
<dbReference type="EMBL" id="QUTC01007901">
    <property type="protein sequence ID" value="RHY45892.1"/>
    <property type="molecule type" value="Genomic_DNA"/>
</dbReference>
<dbReference type="VEuPathDB" id="FungiDB:H257_16876"/>
<evidence type="ECO:0000313" key="10">
    <source>
        <dbReference type="Proteomes" id="UP000265716"/>
    </source>
</evidence>
<accession>A0A397CG35</accession>
<feature type="compositionally biased region" description="Basic and acidic residues" evidence="3">
    <location>
        <begin position="14"/>
        <end position="23"/>
    </location>
</feature>
<dbReference type="EMBL" id="QUTA01005539">
    <property type="protein sequence ID" value="RHY15292.1"/>
    <property type="molecule type" value="Genomic_DNA"/>
</dbReference>
<feature type="domain" description="Myb-like" evidence="4">
    <location>
        <begin position="103"/>
        <end position="140"/>
    </location>
</feature>
<dbReference type="SMART" id="SM00717">
    <property type="entry name" value="SANT"/>
    <property type="match status" value="2"/>
</dbReference>
<dbReference type="InterPro" id="IPR001005">
    <property type="entry name" value="SANT/Myb"/>
</dbReference>
<feature type="region of interest" description="Disordered" evidence="3">
    <location>
        <begin position="183"/>
        <end position="221"/>
    </location>
</feature>
<dbReference type="PANTHER" id="PTHR45614:SF274">
    <property type="entry name" value="MYB-LIKE DNA-BINDING PROTEIN"/>
    <property type="match status" value="1"/>
</dbReference>
<feature type="domain" description="HTH myb-type" evidence="5">
    <location>
        <begin position="55"/>
        <end position="106"/>
    </location>
</feature>
<name>A0A397CG35_APHAT</name>
<dbReference type="InterPro" id="IPR017930">
    <property type="entry name" value="Myb_dom"/>
</dbReference>
<dbReference type="InterPro" id="IPR009057">
    <property type="entry name" value="Homeodomain-like_sf"/>
</dbReference>
<dbReference type="PROSITE" id="PS50090">
    <property type="entry name" value="MYB_LIKE"/>
    <property type="match status" value="2"/>
</dbReference>
<dbReference type="Pfam" id="PF00249">
    <property type="entry name" value="Myb_DNA-binding"/>
    <property type="match status" value="1"/>
</dbReference>
<sequence length="295" mass="34003">MSLPFADTHGGGDSIRDLDHSVEDVEDDNDTMDLDDDEEDDSDDLDTEKNRGGDRRRQWTSQDDEYILRFVHHHGTKRWSRIARLLPGRTPKQCRTRWLNFLDPTIDKAPWRADETEVIFAAQARVGNRWAEIAKLLPGRYYPLTIDDRSMMTIIISNQRTVRQAAKQRDVLAKRMKTIKPVQSLARPKKTSVPITDAPRRLAPHDFSDMSPPSTSSFSLQNQPSAWHMLHRPPNQNKAPNEPLVPLRPMPPPSPVKMAPLELKHKRLESVLKTYHRDRSNSADLFLDFLTHVQK</sequence>
<dbReference type="Proteomes" id="UP000265427">
    <property type="component" value="Unassembled WGS sequence"/>
</dbReference>
<organism evidence="8 10">
    <name type="scientific">Aphanomyces astaci</name>
    <name type="common">Crayfish plague agent</name>
    <dbReference type="NCBI Taxonomy" id="112090"/>
    <lineage>
        <taxon>Eukaryota</taxon>
        <taxon>Sar</taxon>
        <taxon>Stramenopiles</taxon>
        <taxon>Oomycota</taxon>
        <taxon>Saprolegniomycetes</taxon>
        <taxon>Saprolegniales</taxon>
        <taxon>Verrucalvaceae</taxon>
        <taxon>Aphanomyces</taxon>
    </lineage>
</organism>
<feature type="compositionally biased region" description="Basic and acidic residues" evidence="3">
    <location>
        <begin position="198"/>
        <end position="208"/>
    </location>
</feature>
<evidence type="ECO:0000313" key="7">
    <source>
        <dbReference type="EMBL" id="RHY15292.1"/>
    </source>
</evidence>